<dbReference type="AlphaFoldDB" id="A0AAD5B890"/>
<feature type="domain" description="Ig-like" evidence="1">
    <location>
        <begin position="100"/>
        <end position="165"/>
    </location>
</feature>
<dbReference type="InterPro" id="IPR003599">
    <property type="entry name" value="Ig_sub"/>
</dbReference>
<dbReference type="Gene3D" id="2.60.40.10">
    <property type="entry name" value="Immunoglobulins"/>
    <property type="match status" value="3"/>
</dbReference>
<dbReference type="Pfam" id="PF07686">
    <property type="entry name" value="V-set"/>
    <property type="match status" value="1"/>
</dbReference>
<dbReference type="SMART" id="SM00409">
    <property type="entry name" value="IG"/>
    <property type="match status" value="2"/>
</dbReference>
<dbReference type="Pfam" id="PF13895">
    <property type="entry name" value="Ig_2"/>
    <property type="match status" value="1"/>
</dbReference>
<protein>
    <submittedName>
        <fullName evidence="2">Schwann cell myelin protein-like</fullName>
    </submittedName>
</protein>
<evidence type="ECO:0000259" key="1">
    <source>
        <dbReference type="PROSITE" id="PS50835"/>
    </source>
</evidence>
<dbReference type="PROSITE" id="PS50835">
    <property type="entry name" value="IG_LIKE"/>
    <property type="match status" value="2"/>
</dbReference>
<dbReference type="SMART" id="SM00408">
    <property type="entry name" value="IGc2"/>
    <property type="match status" value="1"/>
</dbReference>
<feature type="domain" description="Ig-like" evidence="1">
    <location>
        <begin position="166"/>
        <end position="249"/>
    </location>
</feature>
<keyword evidence="3" id="KW-1185">Reference proteome</keyword>
<accession>A0AAD5B890</accession>
<evidence type="ECO:0000313" key="3">
    <source>
        <dbReference type="Proteomes" id="UP001205998"/>
    </source>
</evidence>
<dbReference type="PANTHER" id="PTHR46013">
    <property type="entry name" value="VASCULAR CELL ADHESION MOLECULE 1"/>
    <property type="match status" value="1"/>
</dbReference>
<dbReference type="SUPFAM" id="SSF48726">
    <property type="entry name" value="Immunoglobulin"/>
    <property type="match status" value="3"/>
</dbReference>
<dbReference type="InterPro" id="IPR036179">
    <property type="entry name" value="Ig-like_dom_sf"/>
</dbReference>
<evidence type="ECO:0000313" key="2">
    <source>
        <dbReference type="EMBL" id="KAI5629901.1"/>
    </source>
</evidence>
<dbReference type="InterPro" id="IPR003598">
    <property type="entry name" value="Ig_sub2"/>
</dbReference>
<sequence length="262" mass="28555">MSCRFTTPDPSSVTKREWYRVQNQEKEPQVLDTDPKYSGRVSVSTVTSNCELTLSNVSVIDSGFYNFRFKTQSSDWISGSFGVHLTVTGLRVTVGSTTIDGETVTLSCMTTCALSNNPAYIWYKNGQRVSDCKSASCSVAAVSSAVSYSCALESHDGLKSPPVYSPKNTRAVVLSSGEPVEGDSVTLSCSSEAKPSVHTYSWFKQRATADTLLTTGQNYSIRNISSQHSGLYYCTAHSQMGRHNSTPVHLDVLGKVPAFFFK</sequence>
<dbReference type="InterPro" id="IPR013783">
    <property type="entry name" value="Ig-like_fold"/>
</dbReference>
<proteinExistence type="predicted"/>
<name>A0AAD5B890_SILAS</name>
<dbReference type="Proteomes" id="UP001205998">
    <property type="component" value="Unassembled WGS sequence"/>
</dbReference>
<dbReference type="EMBL" id="MU532517">
    <property type="protein sequence ID" value="KAI5629901.1"/>
    <property type="molecule type" value="Genomic_DNA"/>
</dbReference>
<gene>
    <name evidence="2" type="ORF">C0J50_10438</name>
</gene>
<comment type="caution">
    <text evidence="2">The sequence shown here is derived from an EMBL/GenBank/DDBJ whole genome shotgun (WGS) entry which is preliminary data.</text>
</comment>
<dbReference type="InterPro" id="IPR007110">
    <property type="entry name" value="Ig-like_dom"/>
</dbReference>
<dbReference type="InterPro" id="IPR013106">
    <property type="entry name" value="Ig_V-set"/>
</dbReference>
<dbReference type="PANTHER" id="PTHR46013:SF4">
    <property type="entry name" value="B-CELL RECEPTOR CD22-RELATED"/>
    <property type="match status" value="1"/>
</dbReference>
<organism evidence="2 3">
    <name type="scientific">Silurus asotus</name>
    <name type="common">Amur catfish</name>
    <name type="synonym">Parasilurus asotus</name>
    <dbReference type="NCBI Taxonomy" id="30991"/>
    <lineage>
        <taxon>Eukaryota</taxon>
        <taxon>Metazoa</taxon>
        <taxon>Chordata</taxon>
        <taxon>Craniata</taxon>
        <taxon>Vertebrata</taxon>
        <taxon>Euteleostomi</taxon>
        <taxon>Actinopterygii</taxon>
        <taxon>Neopterygii</taxon>
        <taxon>Teleostei</taxon>
        <taxon>Ostariophysi</taxon>
        <taxon>Siluriformes</taxon>
        <taxon>Siluridae</taxon>
        <taxon>Silurus</taxon>
    </lineage>
</organism>
<reference evidence="2" key="1">
    <citation type="submission" date="2018-07" db="EMBL/GenBank/DDBJ databases">
        <title>Comparative genomics of catfishes provides insights into carnivory and benthic adaptation.</title>
        <authorList>
            <person name="Zhang Y."/>
            <person name="Wang D."/>
            <person name="Peng Z."/>
            <person name="Zheng S."/>
            <person name="Shao F."/>
            <person name="Tao W."/>
        </authorList>
    </citation>
    <scope>NUCLEOTIDE SEQUENCE</scope>
    <source>
        <strain evidence="2">Chongqing</strain>
    </source>
</reference>